<accession>A0ACB6Z2Y8</accession>
<comment type="caution">
    <text evidence="1">The sequence shown here is derived from an EMBL/GenBank/DDBJ whole genome shotgun (WGS) entry which is preliminary data.</text>
</comment>
<proteinExistence type="predicted"/>
<reference evidence="1" key="1">
    <citation type="submission" date="2019-10" db="EMBL/GenBank/DDBJ databases">
        <authorList>
            <consortium name="DOE Joint Genome Institute"/>
            <person name="Kuo A."/>
            <person name="Miyauchi S."/>
            <person name="Kiss E."/>
            <person name="Drula E."/>
            <person name="Kohler A."/>
            <person name="Sanchez-Garcia M."/>
            <person name="Andreopoulos B."/>
            <person name="Barry K.W."/>
            <person name="Bonito G."/>
            <person name="Buee M."/>
            <person name="Carver A."/>
            <person name="Chen C."/>
            <person name="Cichocki N."/>
            <person name="Clum A."/>
            <person name="Culley D."/>
            <person name="Crous P.W."/>
            <person name="Fauchery L."/>
            <person name="Girlanda M."/>
            <person name="Hayes R."/>
            <person name="Keri Z."/>
            <person name="Labutti K."/>
            <person name="Lipzen A."/>
            <person name="Lombard V."/>
            <person name="Magnuson J."/>
            <person name="Maillard F."/>
            <person name="Morin E."/>
            <person name="Murat C."/>
            <person name="Nolan M."/>
            <person name="Ohm R."/>
            <person name="Pangilinan J."/>
            <person name="Pereira M."/>
            <person name="Perotto S."/>
            <person name="Peter M."/>
            <person name="Riley R."/>
            <person name="Sitrit Y."/>
            <person name="Stielow B."/>
            <person name="Szollosi G."/>
            <person name="Zifcakova L."/>
            <person name="Stursova M."/>
            <person name="Spatafora J.W."/>
            <person name="Tedersoo L."/>
            <person name="Vaario L.-M."/>
            <person name="Yamada A."/>
            <person name="Yan M."/>
            <person name="Wang P."/>
            <person name="Xu J."/>
            <person name="Bruns T."/>
            <person name="Baldrian P."/>
            <person name="Vilgalys R."/>
            <person name="Henrissat B."/>
            <person name="Grigoriev I.V."/>
            <person name="Hibbett D."/>
            <person name="Nagy L.G."/>
            <person name="Martin F.M."/>
        </authorList>
    </citation>
    <scope>NUCLEOTIDE SEQUENCE</scope>
    <source>
        <strain evidence="1">P2</strain>
    </source>
</reference>
<name>A0ACB6Z2Y8_THEGA</name>
<reference evidence="1" key="2">
    <citation type="journal article" date="2020" name="Nat. Commun.">
        <title>Large-scale genome sequencing of mycorrhizal fungi provides insights into the early evolution of symbiotic traits.</title>
        <authorList>
            <person name="Miyauchi S."/>
            <person name="Kiss E."/>
            <person name="Kuo A."/>
            <person name="Drula E."/>
            <person name="Kohler A."/>
            <person name="Sanchez-Garcia M."/>
            <person name="Morin E."/>
            <person name="Andreopoulos B."/>
            <person name="Barry K.W."/>
            <person name="Bonito G."/>
            <person name="Buee M."/>
            <person name="Carver A."/>
            <person name="Chen C."/>
            <person name="Cichocki N."/>
            <person name="Clum A."/>
            <person name="Culley D."/>
            <person name="Crous P.W."/>
            <person name="Fauchery L."/>
            <person name="Girlanda M."/>
            <person name="Hayes R.D."/>
            <person name="Keri Z."/>
            <person name="LaButti K."/>
            <person name="Lipzen A."/>
            <person name="Lombard V."/>
            <person name="Magnuson J."/>
            <person name="Maillard F."/>
            <person name="Murat C."/>
            <person name="Nolan M."/>
            <person name="Ohm R.A."/>
            <person name="Pangilinan J."/>
            <person name="Pereira M.F."/>
            <person name="Perotto S."/>
            <person name="Peter M."/>
            <person name="Pfister S."/>
            <person name="Riley R."/>
            <person name="Sitrit Y."/>
            <person name="Stielow J.B."/>
            <person name="Szollosi G."/>
            <person name="Zifcakova L."/>
            <person name="Stursova M."/>
            <person name="Spatafora J.W."/>
            <person name="Tedersoo L."/>
            <person name="Vaario L.M."/>
            <person name="Yamada A."/>
            <person name="Yan M."/>
            <person name="Wang P."/>
            <person name="Xu J."/>
            <person name="Bruns T."/>
            <person name="Baldrian P."/>
            <person name="Vilgalys R."/>
            <person name="Dunand C."/>
            <person name="Henrissat B."/>
            <person name="Grigoriev I.V."/>
            <person name="Hibbett D."/>
            <person name="Nagy L.G."/>
            <person name="Martin F.M."/>
        </authorList>
    </citation>
    <scope>NUCLEOTIDE SEQUENCE</scope>
    <source>
        <strain evidence="1">P2</strain>
    </source>
</reference>
<keyword evidence="2" id="KW-1185">Reference proteome</keyword>
<evidence type="ECO:0000313" key="2">
    <source>
        <dbReference type="Proteomes" id="UP000886501"/>
    </source>
</evidence>
<dbReference type="Proteomes" id="UP000886501">
    <property type="component" value="Unassembled WGS sequence"/>
</dbReference>
<dbReference type="EMBL" id="MU118199">
    <property type="protein sequence ID" value="KAF9643643.1"/>
    <property type="molecule type" value="Genomic_DNA"/>
</dbReference>
<gene>
    <name evidence="1" type="ORF">BDM02DRAFT_3191359</name>
</gene>
<sequence>MTLENNRTFISPRNQRITRIDERSHMKHGSPTKDSYGFDYPTMPSLVDAVICQEDSQHPCCQFASGCSFDDIVWQQAIGACMNMDHNRRGRDMGDDESVLFDLVSSGIIDHQSFDEPHKWSSRSIRYSAVVADRLWSLFEAERSRNDRLEWELHELKGTVSLINTRLLAVDRHSFDANKKVNDELAKDSVRLNRHRCCLDTLQEKHNNLVLFSSNLSDSVDLHRRSLIALREGMCTCVRPESSPIDGSGTVPSFSHSPPSSRPRSPPAPSREAMAVVSESPVVAPIENDTPIPVPPPCCAPRRTVMELSTTLQVITEEEEQALEDRIIGARQDQGHPVEVGLNIPVGLESNENSVPRCDVPVVTLSREQMETLSPGARGYWLLSMMRAVMMMPNSTVFARLRSSDNVGGELQLIFPISQEEFDSLLSGEISAEVRAVWETEVVCGGVEDEEELEYSDGLTNWDGANADVDLQVDSMQLAACIGEQLLVCLEFAEAQVQTLENALQLQVLGLDTLLNQHSKDCHYLLGWNAALECKVEELTQGMATLEGEFSVLVVRMEGLEQASSSEYLLIKEMLCLGTGEDVLPLSSDEALSLGICPDYSLLLLHFTLKCQVLGKEESAIFDLRI</sequence>
<protein>
    <submittedName>
        <fullName evidence="1">Uncharacterized protein</fullName>
    </submittedName>
</protein>
<organism evidence="1 2">
    <name type="scientific">Thelephora ganbajun</name>
    <name type="common">Ganba fungus</name>
    <dbReference type="NCBI Taxonomy" id="370292"/>
    <lineage>
        <taxon>Eukaryota</taxon>
        <taxon>Fungi</taxon>
        <taxon>Dikarya</taxon>
        <taxon>Basidiomycota</taxon>
        <taxon>Agaricomycotina</taxon>
        <taxon>Agaricomycetes</taxon>
        <taxon>Thelephorales</taxon>
        <taxon>Thelephoraceae</taxon>
        <taxon>Thelephora</taxon>
    </lineage>
</organism>
<evidence type="ECO:0000313" key="1">
    <source>
        <dbReference type="EMBL" id="KAF9643643.1"/>
    </source>
</evidence>